<feature type="domain" description="Peptidase S54 rhomboid" evidence="11">
    <location>
        <begin position="79"/>
        <end position="221"/>
    </location>
</feature>
<dbReference type="OrthoDB" id="10257275at2759"/>
<evidence type="ECO:0000256" key="10">
    <source>
        <dbReference type="SAM" id="Phobius"/>
    </source>
</evidence>
<evidence type="ECO:0000256" key="3">
    <source>
        <dbReference type="ARBA" id="ARBA00009045"/>
    </source>
</evidence>
<dbReference type="FunCoup" id="W2S9R1">
    <property type="interactions" value="65"/>
</dbReference>
<keyword evidence="6 10" id="KW-0812">Transmembrane</keyword>
<evidence type="ECO:0000256" key="1">
    <source>
        <dbReference type="ARBA" id="ARBA00000156"/>
    </source>
</evidence>
<feature type="transmembrane region" description="Helical" evidence="10">
    <location>
        <begin position="181"/>
        <end position="198"/>
    </location>
</feature>
<keyword evidence="9 10" id="KW-0472">Membrane</keyword>
<evidence type="ECO:0000256" key="8">
    <source>
        <dbReference type="ARBA" id="ARBA00022989"/>
    </source>
</evidence>
<dbReference type="InParanoid" id="W2S9R1"/>
<feature type="transmembrane region" description="Helical" evidence="10">
    <location>
        <begin position="204"/>
        <end position="225"/>
    </location>
</feature>
<dbReference type="Gene3D" id="1.20.1540.10">
    <property type="entry name" value="Rhomboid-like"/>
    <property type="match status" value="1"/>
</dbReference>
<name>W2S9R1_CYPE1</name>
<protein>
    <recommendedName>
        <fullName evidence="4">rhomboid protease</fullName>
        <ecNumber evidence="4">3.4.21.105</ecNumber>
    </recommendedName>
</protein>
<dbReference type="GeneID" id="19976577"/>
<dbReference type="PANTHER" id="PTHR43066:SF1">
    <property type="entry name" value="RHOMBOID PROTEIN 2"/>
    <property type="match status" value="1"/>
</dbReference>
<proteinExistence type="inferred from homology"/>
<dbReference type="EC" id="3.4.21.105" evidence="4"/>
<dbReference type="InterPro" id="IPR035952">
    <property type="entry name" value="Rhomboid-like_sf"/>
</dbReference>
<evidence type="ECO:0000256" key="4">
    <source>
        <dbReference type="ARBA" id="ARBA00013039"/>
    </source>
</evidence>
<gene>
    <name evidence="12" type="ORF">HMPREF1541_09238</name>
</gene>
<dbReference type="Proteomes" id="UP000030752">
    <property type="component" value="Unassembled WGS sequence"/>
</dbReference>
<dbReference type="HOGENOM" id="CLU_084816_0_0_1"/>
<evidence type="ECO:0000256" key="9">
    <source>
        <dbReference type="ARBA" id="ARBA00023136"/>
    </source>
</evidence>
<dbReference type="PANTHER" id="PTHR43066">
    <property type="entry name" value="RHOMBOID-RELATED PROTEIN"/>
    <property type="match status" value="1"/>
</dbReference>
<reference evidence="12 13" key="1">
    <citation type="submission" date="2013-03" db="EMBL/GenBank/DDBJ databases">
        <title>The Genome Sequence of Phialophora europaea CBS 101466.</title>
        <authorList>
            <consortium name="The Broad Institute Genomics Platform"/>
            <person name="Cuomo C."/>
            <person name="de Hoog S."/>
            <person name="Gorbushina A."/>
            <person name="Walker B."/>
            <person name="Young S.K."/>
            <person name="Zeng Q."/>
            <person name="Gargeya S."/>
            <person name="Fitzgerald M."/>
            <person name="Haas B."/>
            <person name="Abouelleil A."/>
            <person name="Allen A.W."/>
            <person name="Alvarado L."/>
            <person name="Arachchi H.M."/>
            <person name="Berlin A.M."/>
            <person name="Chapman S.B."/>
            <person name="Gainer-Dewar J."/>
            <person name="Goldberg J."/>
            <person name="Griggs A."/>
            <person name="Gujja S."/>
            <person name="Hansen M."/>
            <person name="Howarth C."/>
            <person name="Imamovic A."/>
            <person name="Ireland A."/>
            <person name="Larimer J."/>
            <person name="McCowan C."/>
            <person name="Murphy C."/>
            <person name="Pearson M."/>
            <person name="Poon T.W."/>
            <person name="Priest M."/>
            <person name="Roberts A."/>
            <person name="Saif S."/>
            <person name="Shea T."/>
            <person name="Sisk P."/>
            <person name="Sykes S."/>
            <person name="Wortman J."/>
            <person name="Nusbaum C."/>
            <person name="Birren B."/>
        </authorList>
    </citation>
    <scope>NUCLEOTIDE SEQUENCE [LARGE SCALE GENOMIC DNA]</scope>
    <source>
        <strain evidence="12 13">CBS 101466</strain>
    </source>
</reference>
<evidence type="ECO:0000313" key="13">
    <source>
        <dbReference type="Proteomes" id="UP000030752"/>
    </source>
</evidence>
<dbReference type="EMBL" id="KB822712">
    <property type="protein sequence ID" value="ETN45407.1"/>
    <property type="molecule type" value="Genomic_DNA"/>
</dbReference>
<dbReference type="STRING" id="1220924.W2S9R1"/>
<dbReference type="InterPro" id="IPR022764">
    <property type="entry name" value="Peptidase_S54_rhomboid_dom"/>
</dbReference>
<dbReference type="eggNOG" id="KOG2632">
    <property type="taxonomic scope" value="Eukaryota"/>
</dbReference>
<keyword evidence="7" id="KW-0378">Hydrolase</keyword>
<evidence type="ECO:0000256" key="5">
    <source>
        <dbReference type="ARBA" id="ARBA00022670"/>
    </source>
</evidence>
<evidence type="ECO:0000256" key="7">
    <source>
        <dbReference type="ARBA" id="ARBA00022801"/>
    </source>
</evidence>
<organism evidence="12 13">
    <name type="scientific">Cyphellophora europaea (strain CBS 101466)</name>
    <name type="common">Phialophora europaea</name>
    <dbReference type="NCBI Taxonomy" id="1220924"/>
    <lineage>
        <taxon>Eukaryota</taxon>
        <taxon>Fungi</taxon>
        <taxon>Dikarya</taxon>
        <taxon>Ascomycota</taxon>
        <taxon>Pezizomycotina</taxon>
        <taxon>Eurotiomycetes</taxon>
        <taxon>Chaetothyriomycetidae</taxon>
        <taxon>Chaetothyriales</taxon>
        <taxon>Cyphellophoraceae</taxon>
        <taxon>Cyphellophora</taxon>
    </lineage>
</organism>
<dbReference type="GO" id="GO:0004252">
    <property type="term" value="F:serine-type endopeptidase activity"/>
    <property type="evidence" value="ECO:0007669"/>
    <property type="project" value="InterPro"/>
</dbReference>
<feature type="transmembrane region" description="Helical" evidence="10">
    <location>
        <begin position="142"/>
        <end position="161"/>
    </location>
</feature>
<keyword evidence="8 10" id="KW-1133">Transmembrane helix</keyword>
<evidence type="ECO:0000256" key="2">
    <source>
        <dbReference type="ARBA" id="ARBA00004141"/>
    </source>
</evidence>
<dbReference type="GO" id="GO:0016020">
    <property type="term" value="C:membrane"/>
    <property type="evidence" value="ECO:0007669"/>
    <property type="project" value="UniProtKB-SubCell"/>
</dbReference>
<keyword evidence="13" id="KW-1185">Reference proteome</keyword>
<evidence type="ECO:0000259" key="11">
    <source>
        <dbReference type="Pfam" id="PF01694"/>
    </source>
</evidence>
<comment type="subcellular location">
    <subcellularLocation>
        <location evidence="2">Membrane</location>
        <topology evidence="2">Multi-pass membrane protein</topology>
    </subcellularLocation>
</comment>
<dbReference type="GO" id="GO:0006508">
    <property type="term" value="P:proteolysis"/>
    <property type="evidence" value="ECO:0007669"/>
    <property type="project" value="UniProtKB-KW"/>
</dbReference>
<feature type="transmembrane region" description="Helical" evidence="10">
    <location>
        <begin position="116"/>
        <end position="136"/>
    </location>
</feature>
<accession>W2S9R1</accession>
<feature type="transmembrane region" description="Helical" evidence="10">
    <location>
        <begin position="83"/>
        <end position="104"/>
    </location>
</feature>
<comment type="catalytic activity">
    <reaction evidence="1">
        <text>Cleaves type-1 transmembrane domains using a catalytic dyad composed of serine and histidine that are contributed by different transmembrane domains.</text>
        <dbReference type="EC" id="3.4.21.105"/>
    </reaction>
</comment>
<dbReference type="RefSeq" id="XP_008712135.1">
    <property type="nucleotide sequence ID" value="XM_008713913.1"/>
</dbReference>
<feature type="transmembrane region" description="Helical" evidence="10">
    <location>
        <begin position="39"/>
        <end position="63"/>
    </location>
</feature>
<comment type="similarity">
    <text evidence="3">Belongs to the peptidase S54 family.</text>
</comment>
<dbReference type="Pfam" id="PF01694">
    <property type="entry name" value="Rhomboid"/>
    <property type="match status" value="1"/>
</dbReference>
<dbReference type="VEuPathDB" id="FungiDB:HMPREF1541_09238"/>
<dbReference type="AlphaFoldDB" id="W2S9R1"/>
<dbReference type="SUPFAM" id="SSF144091">
    <property type="entry name" value="Rhomboid-like"/>
    <property type="match status" value="1"/>
</dbReference>
<sequence length="290" mass="31289">MAQPATLPGPSSRSRFPIALPTALVNPSRLRSYVFRLPLFTRLTVCIVVGLYLLSLQSAWSVVAWGSLKPSVIGLFSGGMYRLNTYVFVHAGFWHMLLNLLALVPLFERFEKEHGTLTSAALWLGPLATLPGGLYILVERGLLGWDGEVVGASVWVFLLLASEGVRSARGNPYLEIAGAKIPTWSTPLILTLVVSVLISGTSLLGHLCGLAVGYLWGLGYIKFLAPPDKAIRWIEGKLNLLGRVPHYVSVDQKTYGRYGVLPTSANETPHANAIGLGWVGTNGGQRLGAS</sequence>
<keyword evidence="5" id="KW-0645">Protease</keyword>
<evidence type="ECO:0000313" key="12">
    <source>
        <dbReference type="EMBL" id="ETN45407.1"/>
    </source>
</evidence>
<evidence type="ECO:0000256" key="6">
    <source>
        <dbReference type="ARBA" id="ARBA00022692"/>
    </source>
</evidence>